<keyword evidence="10 14" id="KW-0472">Membrane</keyword>
<feature type="region of interest" description="Disordered" evidence="13">
    <location>
        <begin position="365"/>
        <end position="388"/>
    </location>
</feature>
<comment type="domain">
    <text evidence="12">The histidine box domains are involved in binding the catalytic metal ions.</text>
</comment>
<dbReference type="STRING" id="543379.A0A232FN72"/>
<feature type="domain" description="Fatty acid desaturase" evidence="15">
    <location>
        <begin position="67"/>
        <end position="317"/>
    </location>
</feature>
<dbReference type="GO" id="GO:0004768">
    <property type="term" value="F:stearoyl-CoA 9-desaturase activity"/>
    <property type="evidence" value="ECO:0007669"/>
    <property type="project" value="TreeGrafter"/>
</dbReference>
<dbReference type="PRINTS" id="PR00075">
    <property type="entry name" value="FACDDSATRASE"/>
</dbReference>
<dbReference type="PANTHER" id="PTHR11351:SF21">
    <property type="entry name" value="GH07782P"/>
    <property type="match status" value="1"/>
</dbReference>
<keyword evidence="6 14" id="KW-1133">Transmembrane helix</keyword>
<organism evidence="16 17">
    <name type="scientific">Trichomalopsis sarcophagae</name>
    <dbReference type="NCBI Taxonomy" id="543379"/>
    <lineage>
        <taxon>Eukaryota</taxon>
        <taxon>Metazoa</taxon>
        <taxon>Ecdysozoa</taxon>
        <taxon>Arthropoda</taxon>
        <taxon>Hexapoda</taxon>
        <taxon>Insecta</taxon>
        <taxon>Pterygota</taxon>
        <taxon>Neoptera</taxon>
        <taxon>Endopterygota</taxon>
        <taxon>Hymenoptera</taxon>
        <taxon>Apocrita</taxon>
        <taxon>Proctotrupomorpha</taxon>
        <taxon>Chalcidoidea</taxon>
        <taxon>Pteromalidae</taxon>
        <taxon>Pteromalinae</taxon>
        <taxon>Trichomalopsis</taxon>
    </lineage>
</organism>
<evidence type="ECO:0000256" key="2">
    <source>
        <dbReference type="ARBA" id="ARBA00009295"/>
    </source>
</evidence>
<feature type="transmembrane region" description="Helical" evidence="14">
    <location>
        <begin position="210"/>
        <end position="233"/>
    </location>
</feature>
<dbReference type="GO" id="GO:0005506">
    <property type="term" value="F:iron ion binding"/>
    <property type="evidence" value="ECO:0007669"/>
    <property type="project" value="TreeGrafter"/>
</dbReference>
<gene>
    <name evidence="16" type="ORF">TSAR_007842</name>
</gene>
<dbReference type="GO" id="GO:0005789">
    <property type="term" value="C:endoplasmic reticulum membrane"/>
    <property type="evidence" value="ECO:0007669"/>
    <property type="project" value="TreeGrafter"/>
</dbReference>
<evidence type="ECO:0000256" key="14">
    <source>
        <dbReference type="SAM" id="Phobius"/>
    </source>
</evidence>
<feature type="transmembrane region" description="Helical" evidence="14">
    <location>
        <begin position="36"/>
        <end position="57"/>
    </location>
</feature>
<evidence type="ECO:0000256" key="6">
    <source>
        <dbReference type="ARBA" id="ARBA00022989"/>
    </source>
</evidence>
<keyword evidence="3 12" id="KW-0444">Lipid biosynthesis</keyword>
<reference evidence="16 17" key="1">
    <citation type="journal article" date="2017" name="Curr. Biol.">
        <title>The Evolution of Venom by Co-option of Single-Copy Genes.</title>
        <authorList>
            <person name="Martinson E.O."/>
            <person name="Mrinalini"/>
            <person name="Kelkar Y.D."/>
            <person name="Chang C.H."/>
            <person name="Werren J.H."/>
        </authorList>
    </citation>
    <scope>NUCLEOTIDE SEQUENCE [LARGE SCALE GENOMIC DNA]</scope>
    <source>
        <strain evidence="16 17">Alberta</strain>
        <tissue evidence="16">Whole body</tissue>
    </source>
</reference>
<keyword evidence="7 12" id="KW-0560">Oxidoreductase</keyword>
<keyword evidence="4 12" id="KW-0812">Transmembrane</keyword>
<protein>
    <recommendedName>
        <fullName evidence="15">Fatty acid desaturase domain-containing protein</fullName>
    </recommendedName>
</protein>
<feature type="transmembrane region" description="Helical" evidence="14">
    <location>
        <begin position="64"/>
        <end position="86"/>
    </location>
</feature>
<evidence type="ECO:0000256" key="7">
    <source>
        <dbReference type="ARBA" id="ARBA00023002"/>
    </source>
</evidence>
<evidence type="ECO:0000256" key="9">
    <source>
        <dbReference type="ARBA" id="ARBA00023098"/>
    </source>
</evidence>
<keyword evidence="11 12" id="KW-0275">Fatty acid biosynthesis</keyword>
<dbReference type="EMBL" id="NNAY01000008">
    <property type="protein sequence ID" value="OXU32085.1"/>
    <property type="molecule type" value="Genomic_DNA"/>
</dbReference>
<dbReference type="GO" id="GO:0006636">
    <property type="term" value="P:unsaturated fatty acid biosynthetic process"/>
    <property type="evidence" value="ECO:0007669"/>
    <property type="project" value="TreeGrafter"/>
</dbReference>
<feature type="transmembrane region" description="Helical" evidence="14">
    <location>
        <begin position="183"/>
        <end position="204"/>
    </location>
</feature>
<comment type="cofactor">
    <cofactor evidence="12">
        <name>Fe(2+)</name>
        <dbReference type="ChEBI" id="CHEBI:29033"/>
    </cofactor>
</comment>
<evidence type="ECO:0000256" key="12">
    <source>
        <dbReference type="RuleBase" id="RU000581"/>
    </source>
</evidence>
<evidence type="ECO:0000256" key="10">
    <source>
        <dbReference type="ARBA" id="ARBA00023136"/>
    </source>
</evidence>
<evidence type="ECO:0000313" key="17">
    <source>
        <dbReference type="Proteomes" id="UP000215335"/>
    </source>
</evidence>
<keyword evidence="17" id="KW-1185">Reference proteome</keyword>
<feature type="compositionally biased region" description="Basic and acidic residues" evidence="13">
    <location>
        <begin position="374"/>
        <end position="388"/>
    </location>
</feature>
<evidence type="ECO:0000256" key="1">
    <source>
        <dbReference type="ARBA" id="ARBA00004141"/>
    </source>
</evidence>
<dbReference type="InterPro" id="IPR015876">
    <property type="entry name" value="Acyl-CoA_DS"/>
</dbReference>
<dbReference type="Pfam" id="PF00487">
    <property type="entry name" value="FA_desaturase"/>
    <property type="match status" value="1"/>
</dbReference>
<dbReference type="CDD" id="cd03505">
    <property type="entry name" value="Delta9-FADS-like"/>
    <property type="match status" value="1"/>
</dbReference>
<dbReference type="Proteomes" id="UP000215335">
    <property type="component" value="Unassembled WGS sequence"/>
</dbReference>
<evidence type="ECO:0000256" key="4">
    <source>
        <dbReference type="ARBA" id="ARBA00022692"/>
    </source>
</evidence>
<evidence type="ECO:0000256" key="11">
    <source>
        <dbReference type="ARBA" id="ARBA00023160"/>
    </source>
</evidence>
<evidence type="ECO:0000256" key="3">
    <source>
        <dbReference type="ARBA" id="ARBA00022516"/>
    </source>
</evidence>
<evidence type="ECO:0000259" key="15">
    <source>
        <dbReference type="Pfam" id="PF00487"/>
    </source>
</evidence>
<feature type="region of interest" description="Disordered" evidence="13">
    <location>
        <begin position="1"/>
        <end position="26"/>
    </location>
</feature>
<comment type="similarity">
    <text evidence="2 12">Belongs to the fatty acid desaturase type 1 family.</text>
</comment>
<keyword evidence="5" id="KW-0276">Fatty acid metabolism</keyword>
<evidence type="ECO:0000256" key="5">
    <source>
        <dbReference type="ARBA" id="ARBA00022832"/>
    </source>
</evidence>
<feature type="transmembrane region" description="Helical" evidence="14">
    <location>
        <begin position="98"/>
        <end position="116"/>
    </location>
</feature>
<keyword evidence="8" id="KW-0408">Iron</keyword>
<evidence type="ECO:0000256" key="8">
    <source>
        <dbReference type="ARBA" id="ARBA00023004"/>
    </source>
</evidence>
<sequence>MYSSTMTEYENPPDKKITDSDEPTAEIEAQEAEQPIIWFNVFGIAALHLIAMHSVLFRWREPQLYTWIFNIAWIFASGVGVTAGAHRLWAHRSYSANLPLRILLATLFCMIGQTHMHKWIRDHRTHHKFTETKADPHDSRRGFFFSHVGWLMMKRHPAVIEYGKKIDMSDIEADPVIQWFDRYYDFTMCTLCFVIPSLIIHYGWNEPWDLAILSVIVRYVFTLNATFCVNSLAHMLGNKPYNKYVRCRCNLVSASLALYELMRQYYLSMIFEKFRVCFGWNSALVIDSERKFRAVENAGVSFFALGEGWHNYHHAFPWDYKAAELPSYGLNLTTAFIDFFASIGWAYNLKTPSKEVIERVSLSKGDGTASKWGVDYHQKKQEEEQKVR</sequence>
<comment type="caution">
    <text evidence="16">The sequence shown here is derived from an EMBL/GenBank/DDBJ whole genome shotgun (WGS) entry which is preliminary data.</text>
</comment>
<comment type="subcellular location">
    <subcellularLocation>
        <location evidence="1">Membrane</location>
        <topology evidence="1">Multi-pass membrane protein</topology>
    </subcellularLocation>
</comment>
<dbReference type="AlphaFoldDB" id="A0A232FN72"/>
<name>A0A232FN72_9HYME</name>
<proteinExistence type="inferred from homology"/>
<dbReference type="OrthoDB" id="10260134at2759"/>
<keyword evidence="9" id="KW-0443">Lipid metabolism</keyword>
<accession>A0A232FN72</accession>
<dbReference type="InterPro" id="IPR005804">
    <property type="entry name" value="FA_desaturase_dom"/>
</dbReference>
<evidence type="ECO:0000313" key="16">
    <source>
        <dbReference type="EMBL" id="OXU32085.1"/>
    </source>
</evidence>
<dbReference type="PANTHER" id="PTHR11351">
    <property type="entry name" value="ACYL-COA DESATURASE"/>
    <property type="match status" value="1"/>
</dbReference>
<evidence type="ECO:0000256" key="13">
    <source>
        <dbReference type="SAM" id="MobiDB-lite"/>
    </source>
</evidence>